<reference evidence="3" key="1">
    <citation type="journal article" date="2019" name="Int. J. Syst. Evol. Microbiol.">
        <title>The Global Catalogue of Microorganisms (GCM) 10K type strain sequencing project: providing services to taxonomists for standard genome sequencing and annotation.</title>
        <authorList>
            <consortium name="The Broad Institute Genomics Platform"/>
            <consortium name="The Broad Institute Genome Sequencing Center for Infectious Disease"/>
            <person name="Wu L."/>
            <person name="Ma J."/>
        </authorList>
    </citation>
    <scope>NUCLEOTIDE SEQUENCE [LARGE SCALE GENOMIC DNA]</scope>
    <source>
        <strain evidence="3">KCTC 13193</strain>
    </source>
</reference>
<feature type="domain" description="Transposase IS204/IS1001/IS1096/IS1165 DDE" evidence="1">
    <location>
        <begin position="31"/>
        <end position="161"/>
    </location>
</feature>
<proteinExistence type="predicted"/>
<protein>
    <submittedName>
        <fullName evidence="2">Transposase</fullName>
    </submittedName>
</protein>
<dbReference type="Proteomes" id="UP001595387">
    <property type="component" value="Unassembled WGS sequence"/>
</dbReference>
<name>A0ABV7A169_9BACI</name>
<sequence>MTWGQFPAKIFTERFSWLESYRRKTKRLPFVGLDDFALRKGHQYGTLFCDLATHEPIDLLEDRKEETVLEWFEKRPNIQLVTRDRSRTFRNGIERANPSIVQVSDRFHLVHNLGSLLDRILTKELPQRIKEEAADGWRKEDSSEEANLAEMDYIAKRQEENAMKKCSTGGESLAPRGDG</sequence>
<comment type="caution">
    <text evidence="2">The sequence shown here is derived from an EMBL/GenBank/DDBJ whole genome shotgun (WGS) entry which is preliminary data.</text>
</comment>
<dbReference type="PANTHER" id="PTHR33498:SF1">
    <property type="entry name" value="TRANSPOSASE FOR INSERTION SEQUENCE ELEMENT IS1557"/>
    <property type="match status" value="1"/>
</dbReference>
<dbReference type="RefSeq" id="WP_390301201.1">
    <property type="nucleotide sequence ID" value="NZ_JBHRRZ010000001.1"/>
</dbReference>
<dbReference type="Pfam" id="PF01610">
    <property type="entry name" value="DDE_Tnp_ISL3"/>
    <property type="match status" value="1"/>
</dbReference>
<organism evidence="2 3">
    <name type="scientific">Virgibacillus sediminis</name>
    <dbReference type="NCBI Taxonomy" id="202260"/>
    <lineage>
        <taxon>Bacteria</taxon>
        <taxon>Bacillati</taxon>
        <taxon>Bacillota</taxon>
        <taxon>Bacilli</taxon>
        <taxon>Bacillales</taxon>
        <taxon>Bacillaceae</taxon>
        <taxon>Virgibacillus</taxon>
    </lineage>
</organism>
<dbReference type="InterPro" id="IPR002560">
    <property type="entry name" value="Transposase_DDE"/>
</dbReference>
<dbReference type="EMBL" id="JBHRRZ010000001">
    <property type="protein sequence ID" value="MFC2946816.1"/>
    <property type="molecule type" value="Genomic_DNA"/>
</dbReference>
<accession>A0ABV7A169</accession>
<dbReference type="InterPro" id="IPR047951">
    <property type="entry name" value="Transpos_ISL3"/>
</dbReference>
<evidence type="ECO:0000259" key="1">
    <source>
        <dbReference type="Pfam" id="PF01610"/>
    </source>
</evidence>
<keyword evidence="3" id="KW-1185">Reference proteome</keyword>
<evidence type="ECO:0000313" key="3">
    <source>
        <dbReference type="Proteomes" id="UP001595387"/>
    </source>
</evidence>
<dbReference type="PANTHER" id="PTHR33498">
    <property type="entry name" value="TRANSPOSASE FOR INSERTION SEQUENCE ELEMENT IS1557"/>
    <property type="match status" value="1"/>
</dbReference>
<gene>
    <name evidence="2" type="ORF">ACFODW_00350</name>
</gene>
<evidence type="ECO:0000313" key="2">
    <source>
        <dbReference type="EMBL" id="MFC2946816.1"/>
    </source>
</evidence>